<organism evidence="15 16">
    <name type="scientific">Actinia tenebrosa</name>
    <name type="common">Australian red waratah sea anemone</name>
    <dbReference type="NCBI Taxonomy" id="6105"/>
    <lineage>
        <taxon>Eukaryota</taxon>
        <taxon>Metazoa</taxon>
        <taxon>Cnidaria</taxon>
        <taxon>Anthozoa</taxon>
        <taxon>Hexacorallia</taxon>
        <taxon>Actiniaria</taxon>
        <taxon>Actiniidae</taxon>
        <taxon>Actinia</taxon>
    </lineage>
</organism>
<evidence type="ECO:0000256" key="4">
    <source>
        <dbReference type="ARBA" id="ARBA00011919"/>
    </source>
</evidence>
<evidence type="ECO:0000256" key="14">
    <source>
        <dbReference type="RuleBase" id="RU367039"/>
    </source>
</evidence>
<dbReference type="PANTHER" id="PTHR12588:SF0">
    <property type="entry name" value="INOSITOL OXYGENASE"/>
    <property type="match status" value="1"/>
</dbReference>
<evidence type="ECO:0000256" key="9">
    <source>
        <dbReference type="ARBA" id="ARBA00023004"/>
    </source>
</evidence>
<dbReference type="Pfam" id="PF05153">
    <property type="entry name" value="MIOX"/>
    <property type="match status" value="1"/>
</dbReference>
<comment type="pathway">
    <text evidence="2 14">Polyol metabolism; myo-inositol degradation into D-glucuronate; D-glucuronate from myo-inositol: step 1/1.</text>
</comment>
<feature type="binding site" evidence="13">
    <location>
        <position position="140"/>
    </location>
    <ligand>
        <name>Fe cation</name>
        <dbReference type="ChEBI" id="CHEBI:24875"/>
        <label>1</label>
    </ligand>
</feature>
<dbReference type="KEGG" id="aten:116304785"/>
<evidence type="ECO:0000256" key="3">
    <source>
        <dbReference type="ARBA" id="ARBA00005286"/>
    </source>
</evidence>
<keyword evidence="15" id="KW-1185">Reference proteome</keyword>
<feature type="binding site" evidence="12">
    <location>
        <position position="46"/>
    </location>
    <ligand>
        <name>substrate</name>
    </ligand>
</feature>
<sequence>MSPPPKNQIELIDPSQIYRPEEAFDEYNREKTKLISRTNKDQEDFRNYEENLNTDAVRKTYTLMHTYQTMDFVKDKIAKWGSLSQTRMPVMEAIFMLDAFIDESDPDTDLPNSIHAFQTAERIRETHPDKDWFHLVGLLHDLGKVLALWGEPQWAVVGDTFPVGCKFSSKIVFADTFINNPDNLHPNYTSKYGIYGANCGLDNVTMSWGHDEYMYRVLKGNNCTIPEEGLYMIRYHSFYPWHCSGEYNYLCNDHDKEMLPWVLEFNKFDLYSKSDGLPDVDAIRPYYEGLIAKYCPGELQW</sequence>
<dbReference type="EC" id="1.13.99.1" evidence="4 14"/>
<evidence type="ECO:0000256" key="8">
    <source>
        <dbReference type="ARBA" id="ARBA00023002"/>
    </source>
</evidence>
<dbReference type="AlphaFoldDB" id="A0A6P8IT97"/>
<keyword evidence="6 14" id="KW-0963">Cytoplasm</keyword>
<dbReference type="InterPro" id="IPR007828">
    <property type="entry name" value="Inositol_oxygenase"/>
</dbReference>
<evidence type="ECO:0000256" key="5">
    <source>
        <dbReference type="ARBA" id="ARBA00019269"/>
    </source>
</evidence>
<dbReference type="RefSeq" id="XP_031570426.1">
    <property type="nucleotide sequence ID" value="XM_031714566.1"/>
</dbReference>
<dbReference type="GO" id="GO:0005506">
    <property type="term" value="F:iron ion binding"/>
    <property type="evidence" value="ECO:0007669"/>
    <property type="project" value="InterPro"/>
</dbReference>
<name>A0A6P8IT97_ACTTE</name>
<dbReference type="PANTHER" id="PTHR12588">
    <property type="entry name" value="MYOINOSITOL OXYGENASE"/>
    <property type="match status" value="1"/>
</dbReference>
<evidence type="ECO:0000256" key="1">
    <source>
        <dbReference type="ARBA" id="ARBA00004496"/>
    </source>
</evidence>
<dbReference type="InParanoid" id="A0A6P8IT97"/>
<feature type="binding site" evidence="13">
    <location>
        <position position="115"/>
    </location>
    <ligand>
        <name>Fe cation</name>
        <dbReference type="ChEBI" id="CHEBI:24875"/>
        <label>1</label>
    </ligand>
</feature>
<comment type="similarity">
    <text evidence="3 14">Belongs to the myo-inositol oxygenase family.</text>
</comment>
<comment type="cofactor">
    <cofactor evidence="13 14">
        <name>Fe cation</name>
        <dbReference type="ChEBI" id="CHEBI:24875"/>
    </cofactor>
    <text evidence="13 14">Binds 2 iron ions per subunit.</text>
</comment>
<evidence type="ECO:0000256" key="12">
    <source>
        <dbReference type="PIRSR" id="PIRSR607828-1"/>
    </source>
</evidence>
<keyword evidence="7 13" id="KW-0479">Metal-binding</keyword>
<feature type="binding site" evidence="13">
    <location>
        <position position="141"/>
    </location>
    <ligand>
        <name>Fe cation</name>
        <dbReference type="ChEBI" id="CHEBI:24875"/>
        <label>1</label>
    </ligand>
</feature>
<feature type="binding site" evidence="12">
    <location>
        <begin position="158"/>
        <end position="159"/>
    </location>
    <ligand>
        <name>substrate</name>
    </ligand>
</feature>
<dbReference type="OrthoDB" id="5151075at2759"/>
<comment type="catalytic activity">
    <reaction evidence="11 14">
        <text>myo-inositol + O2 = D-glucuronate + H2O + H(+)</text>
        <dbReference type="Rhea" id="RHEA:23696"/>
        <dbReference type="ChEBI" id="CHEBI:15377"/>
        <dbReference type="ChEBI" id="CHEBI:15378"/>
        <dbReference type="ChEBI" id="CHEBI:15379"/>
        <dbReference type="ChEBI" id="CHEBI:17268"/>
        <dbReference type="ChEBI" id="CHEBI:58720"/>
        <dbReference type="EC" id="1.13.99.1"/>
    </reaction>
</comment>
<dbReference type="UniPathway" id="UPA00111">
    <property type="reaction ID" value="UER00527"/>
</dbReference>
<dbReference type="Proteomes" id="UP000515163">
    <property type="component" value="Unplaced"/>
</dbReference>
<comment type="subcellular location">
    <subcellularLocation>
        <location evidence="1 14">Cytoplasm</location>
    </subcellularLocation>
</comment>
<evidence type="ECO:0000256" key="10">
    <source>
        <dbReference type="ARBA" id="ARBA00029668"/>
    </source>
</evidence>
<dbReference type="SUPFAM" id="SSF109604">
    <property type="entry name" value="HD-domain/PDEase-like"/>
    <property type="match status" value="1"/>
</dbReference>
<feature type="binding site" evidence="13">
    <location>
        <position position="210"/>
    </location>
    <ligand>
        <name>Fe cation</name>
        <dbReference type="ChEBI" id="CHEBI:24875"/>
        <label>1</label>
    </ligand>
</feature>
<dbReference type="GO" id="GO:0050113">
    <property type="term" value="F:inositol oxygenase activity"/>
    <property type="evidence" value="ECO:0007669"/>
    <property type="project" value="UniProtKB-UniRule"/>
</dbReference>
<dbReference type="GO" id="GO:0005737">
    <property type="term" value="C:cytoplasm"/>
    <property type="evidence" value="ECO:0007669"/>
    <property type="project" value="UniProtKB-SubCell"/>
</dbReference>
<feature type="binding site" evidence="13">
    <location>
        <position position="269"/>
    </location>
    <ligand>
        <name>Fe cation</name>
        <dbReference type="ChEBI" id="CHEBI:24875"/>
        <label>1</label>
    </ligand>
</feature>
<keyword evidence="9 13" id="KW-0408">Iron</keyword>
<evidence type="ECO:0000256" key="7">
    <source>
        <dbReference type="ARBA" id="ARBA00022723"/>
    </source>
</evidence>
<evidence type="ECO:0000313" key="16">
    <source>
        <dbReference type="RefSeq" id="XP_031570426.1"/>
    </source>
</evidence>
<evidence type="ECO:0000313" key="15">
    <source>
        <dbReference type="Proteomes" id="UP000515163"/>
    </source>
</evidence>
<protein>
    <recommendedName>
        <fullName evidence="5 14">Inositol oxygenase</fullName>
        <ecNumber evidence="4 14">1.13.99.1</ecNumber>
    </recommendedName>
    <alternativeName>
        <fullName evidence="10 14">Myo-inositol oxygenase</fullName>
    </alternativeName>
</protein>
<dbReference type="GeneID" id="116304785"/>
<dbReference type="GO" id="GO:0019310">
    <property type="term" value="P:inositol catabolic process"/>
    <property type="evidence" value="ECO:0007669"/>
    <property type="project" value="UniProtKB-UniRule"/>
</dbReference>
<feature type="binding site" evidence="12">
    <location>
        <position position="144"/>
    </location>
    <ligand>
        <name>substrate</name>
    </ligand>
</feature>
<evidence type="ECO:0000256" key="11">
    <source>
        <dbReference type="ARBA" id="ARBA00048271"/>
    </source>
</evidence>
<feature type="binding site" evidence="12">
    <location>
        <begin position="102"/>
        <end position="104"/>
    </location>
    <ligand>
        <name>substrate</name>
    </ligand>
</feature>
<evidence type="ECO:0000256" key="2">
    <source>
        <dbReference type="ARBA" id="ARBA00005167"/>
    </source>
</evidence>
<accession>A0A6P8IT97</accession>
<feature type="binding site" evidence="12">
    <location>
        <begin position="236"/>
        <end position="237"/>
    </location>
    <ligand>
        <name>substrate</name>
    </ligand>
</feature>
<evidence type="ECO:0000256" key="13">
    <source>
        <dbReference type="PIRSR" id="PIRSR607828-2"/>
    </source>
</evidence>
<keyword evidence="8 14" id="KW-0560">Oxidoreductase</keyword>
<feature type="binding site" evidence="13">
    <location>
        <position position="236"/>
    </location>
    <ligand>
        <name>Fe cation</name>
        <dbReference type="ChEBI" id="CHEBI:24875"/>
        <label>1</label>
    </ligand>
</feature>
<reference evidence="16" key="1">
    <citation type="submission" date="2025-08" db="UniProtKB">
        <authorList>
            <consortium name="RefSeq"/>
        </authorList>
    </citation>
    <scope>IDENTIFICATION</scope>
    <source>
        <tissue evidence="16">Tentacle</tissue>
    </source>
</reference>
<dbReference type="FunCoup" id="A0A6P8IT97">
    <property type="interactions" value="268"/>
</dbReference>
<gene>
    <name evidence="16" type="primary">LOC116304785</name>
</gene>
<proteinExistence type="inferred from homology"/>
<evidence type="ECO:0000256" key="6">
    <source>
        <dbReference type="ARBA" id="ARBA00022490"/>
    </source>
</evidence>